<dbReference type="InterPro" id="IPR031481">
    <property type="entry name" value="Glyco_tran_10_N"/>
</dbReference>
<dbReference type="EC" id="2.4.1.-" evidence="11"/>
<keyword evidence="16" id="KW-1185">Reference proteome</keyword>
<organism evidence="15 16">
    <name type="scientific">Geodia barretti</name>
    <name type="common">Barrett's horny sponge</name>
    <dbReference type="NCBI Taxonomy" id="519541"/>
    <lineage>
        <taxon>Eukaryota</taxon>
        <taxon>Metazoa</taxon>
        <taxon>Porifera</taxon>
        <taxon>Demospongiae</taxon>
        <taxon>Heteroscleromorpha</taxon>
        <taxon>Tetractinellida</taxon>
        <taxon>Astrophorina</taxon>
        <taxon>Geodiidae</taxon>
        <taxon>Geodia</taxon>
    </lineage>
</organism>
<dbReference type="Proteomes" id="UP001174909">
    <property type="component" value="Unassembled WGS sequence"/>
</dbReference>
<protein>
    <recommendedName>
        <fullName evidence="11">Fucosyltransferase</fullName>
        <ecNumber evidence="11">2.4.1.-</ecNumber>
    </recommendedName>
</protein>
<comment type="caution">
    <text evidence="15">The sequence shown here is derived from an EMBL/GenBank/DDBJ whole genome shotgun (WGS) entry which is preliminary data.</text>
</comment>
<evidence type="ECO:0000259" key="14">
    <source>
        <dbReference type="Pfam" id="PF17039"/>
    </source>
</evidence>
<evidence type="ECO:0000256" key="8">
    <source>
        <dbReference type="ARBA" id="ARBA00023136"/>
    </source>
</evidence>
<dbReference type="GO" id="GO:0046920">
    <property type="term" value="F:alpha-(1-&gt;3)-fucosyltransferase activity"/>
    <property type="evidence" value="ECO:0007669"/>
    <property type="project" value="TreeGrafter"/>
</dbReference>
<dbReference type="GO" id="GO:0032580">
    <property type="term" value="C:Golgi cisterna membrane"/>
    <property type="evidence" value="ECO:0007669"/>
    <property type="project" value="UniProtKB-SubCell"/>
</dbReference>
<evidence type="ECO:0000256" key="11">
    <source>
        <dbReference type="RuleBase" id="RU003832"/>
    </source>
</evidence>
<evidence type="ECO:0000256" key="12">
    <source>
        <dbReference type="SAM" id="SignalP"/>
    </source>
</evidence>
<dbReference type="InterPro" id="IPR038577">
    <property type="entry name" value="GT10-like_C_sf"/>
</dbReference>
<keyword evidence="12" id="KW-0732">Signal</keyword>
<proteinExistence type="inferred from homology"/>
<sequence>MWRSRPCLARSVICLLLLGLLTFLLNLLGSELLSVGPRDVQITVMGDDFIDSPGGGPHRKQPVYLPPEGEKSGPPIVVWWTPFTGDRRVERKCTDGACLFTHSRTEQNNSRTKAFMYYGTDIDWRDLPLPRRRDQFWALLHEESPKNNWILASEDGISLFNLTATCSRYSDYPLTTQFLHKLAWLETPVEVETSRKSSEGLGLVMYLQSDCNPPSDRDSYVQELMKYVTIDSYGKCLHNKDLPGHLVDPLTFSSKEILSLVSKYKFTLAFENARCHDYITEKFWRPLYAGSVPIVLGSPSIKDWAPTNHSVIVADDFSSPKALAEYLHYLDENDKEYEKYLEYKRTGITSPLLLGHMHVRKWVVDYIEEGINFIDGFECHVCDQIHRRLRLQSEGLDPLPLIASGAHYNCLHPRPALKGDGEHSDWMELVSEGARDELSYWRYVARCSARKGRALRDSLAGGGTNDSVALALYDACHGVVVE</sequence>
<evidence type="ECO:0000256" key="9">
    <source>
        <dbReference type="ARBA" id="ARBA00023180"/>
    </source>
</evidence>
<dbReference type="FunFam" id="3.40.50.11660:FF:000002">
    <property type="entry name" value="Alpha-(1,3)-fucosyltransferase"/>
    <property type="match status" value="1"/>
</dbReference>
<dbReference type="Gene3D" id="3.40.50.11660">
    <property type="entry name" value="Glycosyl transferase family 10, C-terminal domain"/>
    <property type="match status" value="1"/>
</dbReference>
<gene>
    <name evidence="15" type="ORF">GBAR_LOCUS2914</name>
</gene>
<comment type="pathway">
    <text evidence="1">Protein modification; protein glycosylation.</text>
</comment>
<feature type="domain" description="Fucosyltransferase C-terminal" evidence="13">
    <location>
        <begin position="203"/>
        <end position="388"/>
    </location>
</feature>
<keyword evidence="3 11" id="KW-0328">Glycosyltransferase</keyword>
<name>A0AA35R199_GEOBA</name>
<dbReference type="AlphaFoldDB" id="A0AA35R199"/>
<keyword evidence="8" id="KW-0472">Membrane</keyword>
<keyword evidence="5 11" id="KW-0812">Transmembrane</keyword>
<dbReference type="PANTHER" id="PTHR11929:SF194">
    <property type="entry name" value="ALPHA-(1,3)-FUCOSYLTRANSFERASE 10"/>
    <property type="match status" value="1"/>
</dbReference>
<evidence type="ECO:0000259" key="13">
    <source>
        <dbReference type="Pfam" id="PF00852"/>
    </source>
</evidence>
<keyword evidence="9" id="KW-0325">Glycoprotein</keyword>
<evidence type="ECO:0000313" key="16">
    <source>
        <dbReference type="Proteomes" id="UP001174909"/>
    </source>
</evidence>
<keyword evidence="7" id="KW-1133">Transmembrane helix</keyword>
<dbReference type="Pfam" id="PF00852">
    <property type="entry name" value="Glyco_transf_10"/>
    <property type="match status" value="1"/>
</dbReference>
<evidence type="ECO:0000256" key="2">
    <source>
        <dbReference type="ARBA" id="ARBA00008919"/>
    </source>
</evidence>
<evidence type="ECO:0000256" key="4">
    <source>
        <dbReference type="ARBA" id="ARBA00022679"/>
    </source>
</evidence>
<feature type="domain" description="Fucosyltransferase N-terminal" evidence="14">
    <location>
        <begin position="75"/>
        <end position="172"/>
    </location>
</feature>
<keyword evidence="11" id="KW-0333">Golgi apparatus</keyword>
<dbReference type="InterPro" id="IPR055270">
    <property type="entry name" value="Glyco_tran_10_C"/>
</dbReference>
<evidence type="ECO:0000256" key="1">
    <source>
        <dbReference type="ARBA" id="ARBA00004922"/>
    </source>
</evidence>
<reference evidence="15" key="1">
    <citation type="submission" date="2023-03" db="EMBL/GenBank/DDBJ databases">
        <authorList>
            <person name="Steffen K."/>
            <person name="Cardenas P."/>
        </authorList>
    </citation>
    <scope>NUCLEOTIDE SEQUENCE</scope>
</reference>
<evidence type="ECO:0000256" key="3">
    <source>
        <dbReference type="ARBA" id="ARBA00022676"/>
    </source>
</evidence>
<feature type="signal peptide" evidence="12">
    <location>
        <begin position="1"/>
        <end position="29"/>
    </location>
</feature>
<evidence type="ECO:0000313" key="15">
    <source>
        <dbReference type="EMBL" id="CAI8000397.1"/>
    </source>
</evidence>
<dbReference type="SUPFAM" id="SSF53756">
    <property type="entry name" value="UDP-Glycosyltransferase/glycogen phosphorylase"/>
    <property type="match status" value="1"/>
</dbReference>
<evidence type="ECO:0000256" key="5">
    <source>
        <dbReference type="ARBA" id="ARBA00022692"/>
    </source>
</evidence>
<keyword evidence="4 11" id="KW-0808">Transferase</keyword>
<dbReference type="PANTHER" id="PTHR11929">
    <property type="entry name" value="ALPHA- 1,3 -FUCOSYLTRANSFERASE"/>
    <property type="match status" value="1"/>
</dbReference>
<dbReference type="InterPro" id="IPR001503">
    <property type="entry name" value="Glyco_trans_10"/>
</dbReference>
<evidence type="ECO:0000256" key="10">
    <source>
        <dbReference type="ARBA" id="ARBA00060399"/>
    </source>
</evidence>
<evidence type="ECO:0000256" key="6">
    <source>
        <dbReference type="ARBA" id="ARBA00022968"/>
    </source>
</evidence>
<evidence type="ECO:0000256" key="7">
    <source>
        <dbReference type="ARBA" id="ARBA00022989"/>
    </source>
</evidence>
<comment type="similarity">
    <text evidence="2 11">Belongs to the glycosyltransferase 10 family.</text>
</comment>
<keyword evidence="6" id="KW-0735">Signal-anchor</keyword>
<dbReference type="Pfam" id="PF17039">
    <property type="entry name" value="Glyco_tran_10_N"/>
    <property type="match status" value="1"/>
</dbReference>
<comment type="subcellular location">
    <subcellularLocation>
        <location evidence="10">Endomembrane system</location>
        <topology evidence="10">Single-pass type II membrane protein</topology>
    </subcellularLocation>
    <subcellularLocation>
        <location evidence="11">Golgi apparatus</location>
        <location evidence="11">Golgi stack membrane</location>
        <topology evidence="11">Single-pass type II membrane protein</topology>
    </subcellularLocation>
</comment>
<dbReference type="EMBL" id="CASHTH010000400">
    <property type="protein sequence ID" value="CAI8000397.1"/>
    <property type="molecule type" value="Genomic_DNA"/>
</dbReference>
<accession>A0AA35R199</accession>
<feature type="chain" id="PRO_5041233009" description="Fucosyltransferase" evidence="12">
    <location>
        <begin position="30"/>
        <end position="482"/>
    </location>
</feature>